<comment type="function">
    <text evidence="3">Component of a complex that binds and activates STK11/LKB1. In the complex, required to stabilize the interaction between CAB39/MO25 (CAB39/MO25alpha or CAB39L/MO25beta) and STK11/LKB1.</text>
</comment>
<dbReference type="Gene3D" id="1.25.10.10">
    <property type="entry name" value="Leucine-rich Repeat Variant"/>
    <property type="match status" value="1"/>
</dbReference>
<dbReference type="AlphaFoldDB" id="A0A6I8SIH5"/>
<dbReference type="RefSeq" id="XP_017949952.1">
    <property type="nucleotide sequence ID" value="XM_018094463.2"/>
</dbReference>
<dbReference type="OMA" id="AYDHKES"/>
<dbReference type="PANTHER" id="PTHR10182">
    <property type="entry name" value="CALCIUM-BINDING PROTEIN 39-RELATED"/>
    <property type="match status" value="1"/>
</dbReference>
<dbReference type="GO" id="GO:0035556">
    <property type="term" value="P:intracellular signal transduction"/>
    <property type="evidence" value="ECO:0000318"/>
    <property type="project" value="GO_Central"/>
</dbReference>
<reference evidence="6 7" key="3">
    <citation type="submission" date="2025-04" db="UniProtKB">
        <authorList>
            <consortium name="RefSeq"/>
        </authorList>
    </citation>
    <scope>IDENTIFICATION</scope>
    <source>
        <strain evidence="6 7">Nigerian</strain>
        <tissue evidence="6 7">Liver and blood</tissue>
    </source>
</reference>
<dbReference type="RefSeq" id="XP_004917864.1">
    <property type="nucleotide sequence ID" value="XM_004917807.4"/>
</dbReference>
<dbReference type="SUPFAM" id="SSF48371">
    <property type="entry name" value="ARM repeat"/>
    <property type="match status" value="1"/>
</dbReference>
<dbReference type="GO" id="GO:0043539">
    <property type="term" value="F:protein serine/threonine kinase activator activity"/>
    <property type="evidence" value="ECO:0000318"/>
    <property type="project" value="GO_Central"/>
</dbReference>
<evidence type="ECO:0000313" key="8">
    <source>
        <dbReference type="Xenbase" id="XB-GENE-976682"/>
    </source>
</evidence>
<dbReference type="AGR" id="Xenbase:XB-GENE-976682"/>
<comment type="subunit">
    <text evidence="2">Component of a trimeric complex composed of STK11/LKB1, STRAD (STRADA or STRADB) and CAB39/MO25 (CAB39/MO25alpha or CAB39L/MO25beta): the complex tethers STK11/LKB1 in the cytoplasm and stimulates its catalytic activity.</text>
</comment>
<dbReference type="CTD" id="51719"/>
<dbReference type="Xenbase" id="XB-GENE-976682">
    <property type="gene designation" value="cab39"/>
</dbReference>
<evidence type="ECO:0000256" key="3">
    <source>
        <dbReference type="ARBA" id="ARBA00025206"/>
    </source>
</evidence>
<evidence type="ECO:0000313" key="7">
    <source>
        <dbReference type="RefSeq" id="XP_017949952.1"/>
    </source>
</evidence>
<dbReference type="GeneID" id="100486569"/>
<gene>
    <name evidence="4 6 7 8" type="primary">cab39</name>
</gene>
<organism evidence="4">
    <name type="scientific">Xenopus tropicalis</name>
    <name type="common">Western clawed frog</name>
    <name type="synonym">Silurana tropicalis</name>
    <dbReference type="NCBI Taxonomy" id="8364"/>
    <lineage>
        <taxon>Eukaryota</taxon>
        <taxon>Metazoa</taxon>
        <taxon>Chordata</taxon>
        <taxon>Craniata</taxon>
        <taxon>Vertebrata</taxon>
        <taxon>Euteleostomi</taxon>
        <taxon>Amphibia</taxon>
        <taxon>Batrachia</taxon>
        <taxon>Anura</taxon>
        <taxon>Pipoidea</taxon>
        <taxon>Pipidae</taxon>
        <taxon>Xenopodinae</taxon>
        <taxon>Xenopus</taxon>
        <taxon>Silurana</taxon>
    </lineage>
</organism>
<dbReference type="OrthoDB" id="609103at2759"/>
<dbReference type="FunFam" id="1.25.10.10:FF:000025">
    <property type="entry name" value="Calcium-binding protein 39"/>
    <property type="match status" value="1"/>
</dbReference>
<name>A0A6I8SIH5_XENTR</name>
<protein>
    <submittedName>
        <fullName evidence="4 6 7">Calcium-binding protein 39</fullName>
    </submittedName>
</protein>
<dbReference type="Proteomes" id="UP000008143">
    <property type="component" value="Chromosome 5"/>
</dbReference>
<comment type="similarity">
    <text evidence="1">Belongs to the Mo25 family.</text>
</comment>
<dbReference type="Ensembl" id="ENSXETT00000091981">
    <property type="protein sequence ID" value="ENSXETP00000092071"/>
    <property type="gene ID" value="ENSXETG00000008260"/>
</dbReference>
<dbReference type="InterPro" id="IPR016024">
    <property type="entry name" value="ARM-type_fold"/>
</dbReference>
<reference evidence="4" key="2">
    <citation type="submission" date="2020-05" db="UniProtKB">
        <authorList>
            <consortium name="Ensembl"/>
        </authorList>
    </citation>
    <scope>IDENTIFICATION</scope>
</reference>
<dbReference type="GeneTree" id="ENSGT00390000004360"/>
<dbReference type="Bgee" id="ENSXETG00000008260">
    <property type="expression patterns" value="Expressed in skeletal muscle tissue and 13 other cell types or tissues"/>
</dbReference>
<proteinExistence type="inferred from homology"/>
<accession>A0A6I8SIH5</accession>
<evidence type="ECO:0000313" key="4">
    <source>
        <dbReference type="Ensembl" id="ENSXETP00000092071"/>
    </source>
</evidence>
<sequence length="414" mass="47805">MPFPFGKSHKSPADIVKNLKESIAVLEKQDISDKKAEKLRGGLLPHTYSSPALQTNSLRRPTPGSNVSLAAYSVDDLHISSRSKDAKKLAWPKRRSFVSGKLKMDRTAFCSATEEVSKNLVAMKEILYGTNEKEPQTEAVAQLAQELYNSGLLGTLVADLQLIDFEGKKDVAQIFNNILRRQIGTRTPTVEYICTQQNILFMLLKGYESPEIALNCGIMLRECIRHEPLAKIILWSEPFYDFFRYVEMSTFDIASDAFATFKDLLTRHKLLSAEFLEQHYDRFFSEYEKLLHSENYVTKRQSLKLLGELLLDRHNFTIMTKYISKPENLKLMMNLLRDKSRNIQFEAFHVFKVFVANPNKTQPVLDILLKNQSKLIEFLSKFQNDRTEDEQFNDEKTYLVKQIRDLKRPAQQEA</sequence>
<keyword evidence="5" id="KW-1185">Reference proteome</keyword>
<evidence type="ECO:0000256" key="2">
    <source>
        <dbReference type="ARBA" id="ARBA00011749"/>
    </source>
</evidence>
<dbReference type="Pfam" id="PF08569">
    <property type="entry name" value="Mo25"/>
    <property type="match status" value="1"/>
</dbReference>
<evidence type="ECO:0000313" key="6">
    <source>
        <dbReference type="RefSeq" id="XP_004917864.1"/>
    </source>
</evidence>
<evidence type="ECO:0000256" key="1">
    <source>
        <dbReference type="ARBA" id="ARBA00011012"/>
    </source>
</evidence>
<reference evidence="4" key="1">
    <citation type="journal article" date="2010" name="Science">
        <title>The genome of the Western clawed frog Xenopus tropicalis.</title>
        <authorList>
            <person name="Hellsten U."/>
            <person name="Harland R.M."/>
            <person name="Gilchrist M.J."/>
            <person name="Hendrix D."/>
            <person name="Jurka J."/>
            <person name="Kapitonov V."/>
            <person name="Ovcharenko I."/>
            <person name="Putnam N.H."/>
            <person name="Shu S."/>
            <person name="Taher L."/>
            <person name="Blitz I.L."/>
            <person name="Blumberg B."/>
            <person name="Dichmann D.S."/>
            <person name="Dubchak I."/>
            <person name="Amaya E."/>
            <person name="Detter J.C."/>
            <person name="Fletcher R."/>
            <person name="Gerhard D.S."/>
            <person name="Goodstein D."/>
            <person name="Graves T."/>
            <person name="Grigoriev I.V."/>
            <person name="Grimwood J."/>
            <person name="Kawashima T."/>
            <person name="Lindquist E."/>
            <person name="Lucas S.M."/>
            <person name="Mead P.E."/>
            <person name="Mitros T."/>
            <person name="Ogino H."/>
            <person name="Ohta Y."/>
            <person name="Poliakov A.V."/>
            <person name="Pollet N."/>
            <person name="Robert J."/>
            <person name="Salamov A."/>
            <person name="Sater A.K."/>
            <person name="Schmutz J."/>
            <person name="Terry A."/>
            <person name="Vize P.D."/>
            <person name="Warren W.C."/>
            <person name="Wells D."/>
            <person name="Wills A."/>
            <person name="Wilson R.K."/>
            <person name="Zimmerman L.B."/>
            <person name="Zorn A.M."/>
            <person name="Grainger R."/>
            <person name="Grammer T."/>
            <person name="Khokha M.K."/>
            <person name="Richardson P.M."/>
            <person name="Rokhsar D.S."/>
        </authorList>
    </citation>
    <scope>NUCLEOTIDE SEQUENCE [LARGE SCALE GENOMIC DNA]</scope>
    <source>
        <strain evidence="4">Nigerian</strain>
    </source>
</reference>
<dbReference type="InterPro" id="IPR011989">
    <property type="entry name" value="ARM-like"/>
</dbReference>
<dbReference type="PANTHER" id="PTHR10182:SF11">
    <property type="entry name" value="CALCIUM-BINDING PROTEIN 39"/>
    <property type="match status" value="1"/>
</dbReference>
<dbReference type="Reactome" id="R-XTR-6798695">
    <property type="pathway name" value="Neutrophil degranulation"/>
</dbReference>
<dbReference type="InterPro" id="IPR013878">
    <property type="entry name" value="Mo25"/>
</dbReference>
<evidence type="ECO:0000313" key="5">
    <source>
        <dbReference type="Proteomes" id="UP000008143"/>
    </source>
</evidence>